<evidence type="ECO:0000313" key="2">
    <source>
        <dbReference type="Proteomes" id="UP001595823"/>
    </source>
</evidence>
<keyword evidence="2" id="KW-1185">Reference proteome</keyword>
<accession>A0ABV8TZ61</accession>
<protein>
    <submittedName>
        <fullName evidence="1">Uncharacterized protein</fullName>
    </submittedName>
</protein>
<reference evidence="2" key="1">
    <citation type="journal article" date="2019" name="Int. J. Syst. Evol. Microbiol.">
        <title>The Global Catalogue of Microorganisms (GCM) 10K type strain sequencing project: providing services to taxonomists for standard genome sequencing and annotation.</title>
        <authorList>
            <consortium name="The Broad Institute Genomics Platform"/>
            <consortium name="The Broad Institute Genome Sequencing Center for Infectious Disease"/>
            <person name="Wu L."/>
            <person name="Ma J."/>
        </authorList>
    </citation>
    <scope>NUCLEOTIDE SEQUENCE [LARGE SCALE GENOMIC DNA]</scope>
    <source>
        <strain evidence="2">IBRC-M 10908</strain>
    </source>
</reference>
<name>A0ABV8TZ61_9ACTN</name>
<evidence type="ECO:0000313" key="1">
    <source>
        <dbReference type="EMBL" id="MFC4335860.1"/>
    </source>
</evidence>
<dbReference type="Proteomes" id="UP001595823">
    <property type="component" value="Unassembled WGS sequence"/>
</dbReference>
<dbReference type="RefSeq" id="WP_380621135.1">
    <property type="nucleotide sequence ID" value="NZ_JBHSDK010000015.1"/>
</dbReference>
<organism evidence="1 2">
    <name type="scientific">Salininema proteolyticum</name>
    <dbReference type="NCBI Taxonomy" id="1607685"/>
    <lineage>
        <taxon>Bacteria</taxon>
        <taxon>Bacillati</taxon>
        <taxon>Actinomycetota</taxon>
        <taxon>Actinomycetes</taxon>
        <taxon>Glycomycetales</taxon>
        <taxon>Glycomycetaceae</taxon>
        <taxon>Salininema</taxon>
    </lineage>
</organism>
<gene>
    <name evidence="1" type="ORF">ACFPET_11670</name>
</gene>
<proteinExistence type="predicted"/>
<dbReference type="EMBL" id="JBHSDK010000015">
    <property type="protein sequence ID" value="MFC4335860.1"/>
    <property type="molecule type" value="Genomic_DNA"/>
</dbReference>
<sequence length="256" mass="27440">MDIAALAARLRSLAEELPQGGVAAADEQLESAHASLTEAARDSACDPGLTQLSRSREHLGKTKSALTEAADSIDGYLAAIGVGLAAGPVKAPKAKRDKNAQNDTRGAWWIDRVNELCDRKGKPSPHHLSPTRLLQELTLAATENNAGLYYKRLRDTRPSGATRLPALTWPVIRSLAEDHWGGRGDDKKIEALSKKLYGPLKALMPGLQPEDPGTVLRRACNHIDDDAGSDPATHAAIGPAIAARLSLLPRKTRKHD</sequence>
<comment type="caution">
    <text evidence="1">The sequence shown here is derived from an EMBL/GenBank/DDBJ whole genome shotgun (WGS) entry which is preliminary data.</text>
</comment>